<sequence>SPHNSALSSMNFETNTGMVGALVPVRINANKKSFQASIKLKTLVAANPGKDKRKAIL</sequence>
<dbReference type="AlphaFoldDB" id="X1JAH3"/>
<comment type="caution">
    <text evidence="1">The sequence shown here is derived from an EMBL/GenBank/DDBJ whole genome shotgun (WGS) entry which is preliminary data.</text>
</comment>
<proteinExistence type="predicted"/>
<evidence type="ECO:0000313" key="1">
    <source>
        <dbReference type="EMBL" id="GAH66768.1"/>
    </source>
</evidence>
<organism evidence="1">
    <name type="scientific">marine sediment metagenome</name>
    <dbReference type="NCBI Taxonomy" id="412755"/>
    <lineage>
        <taxon>unclassified sequences</taxon>
        <taxon>metagenomes</taxon>
        <taxon>ecological metagenomes</taxon>
    </lineage>
</organism>
<reference evidence="1" key="1">
    <citation type="journal article" date="2014" name="Front. Microbiol.">
        <title>High frequency of phylogenetically diverse reductive dehalogenase-homologous genes in deep subseafloor sedimentary metagenomes.</title>
        <authorList>
            <person name="Kawai M."/>
            <person name="Futagami T."/>
            <person name="Toyoda A."/>
            <person name="Takaki Y."/>
            <person name="Nishi S."/>
            <person name="Hori S."/>
            <person name="Arai W."/>
            <person name="Tsubouchi T."/>
            <person name="Morono Y."/>
            <person name="Uchiyama I."/>
            <person name="Ito T."/>
            <person name="Fujiyama A."/>
            <person name="Inagaki F."/>
            <person name="Takami H."/>
        </authorList>
    </citation>
    <scope>NUCLEOTIDE SEQUENCE</scope>
    <source>
        <strain evidence="1">Expedition CK06-06</strain>
    </source>
</reference>
<name>X1JAH3_9ZZZZ</name>
<gene>
    <name evidence="1" type="ORF">S03H2_41026</name>
</gene>
<dbReference type="EMBL" id="BARU01025466">
    <property type="protein sequence ID" value="GAH66768.1"/>
    <property type="molecule type" value="Genomic_DNA"/>
</dbReference>
<protein>
    <submittedName>
        <fullName evidence="1">Uncharacterized protein</fullName>
    </submittedName>
</protein>
<accession>X1JAH3</accession>
<feature type="non-terminal residue" evidence="1">
    <location>
        <position position="1"/>
    </location>
</feature>